<reference evidence="2" key="1">
    <citation type="submission" date="2020-05" db="EMBL/GenBank/DDBJ databases">
        <title>Frigoriglobus tundricola gen. nov., sp. nov., a psychrotolerant cellulolytic planctomycete of the family Gemmataceae with two divergent copies of 16S rRNA gene.</title>
        <authorList>
            <person name="Kulichevskaya I.S."/>
            <person name="Ivanova A.A."/>
            <person name="Naumoff D.G."/>
            <person name="Beletsky A.V."/>
            <person name="Rijpstra W.I.C."/>
            <person name="Sinninghe Damste J.S."/>
            <person name="Mardanov A.V."/>
            <person name="Ravin N.V."/>
            <person name="Dedysh S.N."/>
        </authorList>
    </citation>
    <scope>NUCLEOTIDE SEQUENCE [LARGE SCALE GENOMIC DNA]</scope>
    <source>
        <strain evidence="2">PL17</strain>
    </source>
</reference>
<sequence>MRPCVRSWRYCRLERIPRAHTSRSARTPAANRSACLTVLVDAPSVIPLSHLRRQL</sequence>
<dbReference type="AlphaFoldDB" id="A0A6M5Z2F9"/>
<name>A0A6M5Z2F9_9BACT</name>
<keyword evidence="2" id="KW-1185">Reference proteome</keyword>
<evidence type="ECO:0000313" key="2">
    <source>
        <dbReference type="Proteomes" id="UP000503447"/>
    </source>
</evidence>
<proteinExistence type="predicted"/>
<protein>
    <submittedName>
        <fullName evidence="1">Uncharacterized protein</fullName>
    </submittedName>
</protein>
<dbReference type="Proteomes" id="UP000503447">
    <property type="component" value="Chromosome"/>
</dbReference>
<dbReference type="EMBL" id="CP053452">
    <property type="protein sequence ID" value="QJX00588.1"/>
    <property type="molecule type" value="Genomic_DNA"/>
</dbReference>
<dbReference type="KEGG" id="ftj:FTUN_8220"/>
<accession>A0A6M5Z2F9</accession>
<organism evidence="1 2">
    <name type="scientific">Frigoriglobus tundricola</name>
    <dbReference type="NCBI Taxonomy" id="2774151"/>
    <lineage>
        <taxon>Bacteria</taxon>
        <taxon>Pseudomonadati</taxon>
        <taxon>Planctomycetota</taxon>
        <taxon>Planctomycetia</taxon>
        <taxon>Gemmatales</taxon>
        <taxon>Gemmataceae</taxon>
        <taxon>Frigoriglobus</taxon>
    </lineage>
</organism>
<evidence type="ECO:0000313" key="1">
    <source>
        <dbReference type="EMBL" id="QJX00588.1"/>
    </source>
</evidence>
<gene>
    <name evidence="1" type="ORF">FTUN_8220</name>
</gene>